<reference evidence="3" key="1">
    <citation type="submission" date="2014-09" db="EMBL/GenBank/DDBJ databases">
        <authorList>
            <person name="Mudge J."/>
            <person name="Ramaraj T."/>
            <person name="Lindquist I.E."/>
            <person name="Bharti A.K."/>
            <person name="Sundararajan A."/>
            <person name="Cameron C.T."/>
            <person name="Woodward J.E."/>
            <person name="May G.D."/>
            <person name="Brubaker C."/>
            <person name="Broadhvest J."/>
            <person name="Wilkins T.A."/>
        </authorList>
    </citation>
    <scope>NUCLEOTIDE SEQUENCE</scope>
    <source>
        <strain evidence="3">cv. AKA8401</strain>
    </source>
</reference>
<feature type="region of interest" description="Disordered" evidence="1">
    <location>
        <begin position="1"/>
        <end position="24"/>
    </location>
</feature>
<organism evidence="2 3">
    <name type="scientific">Gossypium arboreum</name>
    <name type="common">Tree cotton</name>
    <name type="synonym">Gossypium nanking</name>
    <dbReference type="NCBI Taxonomy" id="29729"/>
    <lineage>
        <taxon>Eukaryota</taxon>
        <taxon>Viridiplantae</taxon>
        <taxon>Streptophyta</taxon>
        <taxon>Embryophyta</taxon>
        <taxon>Tracheophyta</taxon>
        <taxon>Spermatophyta</taxon>
        <taxon>Magnoliopsida</taxon>
        <taxon>eudicotyledons</taxon>
        <taxon>Gunneridae</taxon>
        <taxon>Pentapetalae</taxon>
        <taxon>rosids</taxon>
        <taxon>malvids</taxon>
        <taxon>Malvales</taxon>
        <taxon>Malvaceae</taxon>
        <taxon>Malvoideae</taxon>
        <taxon>Gossypium</taxon>
    </lineage>
</organism>
<keyword evidence="3" id="KW-1185">Reference proteome</keyword>
<sequence>MARVEAGSKAAAAQGGKGMGSENSKNLGLLALVHFIQY</sequence>
<evidence type="ECO:0000313" key="3">
    <source>
        <dbReference type="Proteomes" id="UP000032142"/>
    </source>
</evidence>
<protein>
    <submittedName>
        <fullName evidence="2">Uncharacterized protein</fullName>
    </submittedName>
</protein>
<dbReference type="AlphaFoldDB" id="A0A0B0NHU8"/>
<evidence type="ECO:0000313" key="2">
    <source>
        <dbReference type="EMBL" id="KHG12410.1"/>
    </source>
</evidence>
<proteinExistence type="predicted"/>
<evidence type="ECO:0000256" key="1">
    <source>
        <dbReference type="SAM" id="MobiDB-lite"/>
    </source>
</evidence>
<dbReference type="EMBL" id="KN397596">
    <property type="protein sequence ID" value="KHG12410.1"/>
    <property type="molecule type" value="Genomic_DNA"/>
</dbReference>
<name>A0A0B0NHU8_GOSAR</name>
<accession>A0A0B0NHU8</accession>
<dbReference type="Proteomes" id="UP000032142">
    <property type="component" value="Unassembled WGS sequence"/>
</dbReference>
<gene>
    <name evidence="2" type="ORF">F383_06736</name>
</gene>